<dbReference type="AlphaFoldDB" id="A0A2P2QWR1"/>
<accession>A0A2P2QWR1</accession>
<protein>
    <submittedName>
        <fullName evidence="1">HSP70</fullName>
    </submittedName>
</protein>
<dbReference type="EMBL" id="GGEC01090847">
    <property type="protein sequence ID" value="MBX71331.1"/>
    <property type="molecule type" value="Transcribed_RNA"/>
</dbReference>
<evidence type="ECO:0000313" key="1">
    <source>
        <dbReference type="EMBL" id="MBX71331.1"/>
    </source>
</evidence>
<organism evidence="1">
    <name type="scientific">Rhizophora mucronata</name>
    <name type="common">Asiatic mangrove</name>
    <dbReference type="NCBI Taxonomy" id="61149"/>
    <lineage>
        <taxon>Eukaryota</taxon>
        <taxon>Viridiplantae</taxon>
        <taxon>Streptophyta</taxon>
        <taxon>Embryophyta</taxon>
        <taxon>Tracheophyta</taxon>
        <taxon>Spermatophyta</taxon>
        <taxon>Magnoliopsida</taxon>
        <taxon>eudicotyledons</taxon>
        <taxon>Gunneridae</taxon>
        <taxon>Pentapetalae</taxon>
        <taxon>rosids</taxon>
        <taxon>fabids</taxon>
        <taxon>Malpighiales</taxon>
        <taxon>Rhizophoraceae</taxon>
        <taxon>Rhizophora</taxon>
    </lineage>
</organism>
<sequence length="53" mass="5950">MISTLSCCQTPTHEYVVPRSIPIAGPSPLPDIVDRRPNISIIQPQGYRKYINI</sequence>
<reference evidence="1" key="1">
    <citation type="submission" date="2018-02" db="EMBL/GenBank/DDBJ databases">
        <title>Rhizophora mucronata_Transcriptome.</title>
        <authorList>
            <person name="Meera S.P."/>
            <person name="Sreeshan A."/>
            <person name="Augustine A."/>
        </authorList>
    </citation>
    <scope>NUCLEOTIDE SEQUENCE</scope>
    <source>
        <tissue evidence="1">Leaf</tissue>
    </source>
</reference>
<proteinExistence type="predicted"/>
<name>A0A2P2QWR1_RHIMU</name>